<keyword evidence="3" id="KW-0238">DNA-binding</keyword>
<dbReference type="SUPFAM" id="SSF46785">
    <property type="entry name" value="Winged helix' DNA-binding domain"/>
    <property type="match status" value="1"/>
</dbReference>
<dbReference type="InterPro" id="IPR050950">
    <property type="entry name" value="HTH-type_LysR_regulators"/>
</dbReference>
<evidence type="ECO:0000313" key="6">
    <source>
        <dbReference type="EMBL" id="KWV56139.1"/>
    </source>
</evidence>
<evidence type="ECO:0000256" key="4">
    <source>
        <dbReference type="ARBA" id="ARBA00023163"/>
    </source>
</evidence>
<dbReference type="InterPro" id="IPR036388">
    <property type="entry name" value="WH-like_DNA-bd_sf"/>
</dbReference>
<name>A0A109JW05_9HYPH</name>
<evidence type="ECO:0000256" key="1">
    <source>
        <dbReference type="ARBA" id="ARBA00009437"/>
    </source>
</evidence>
<dbReference type="GO" id="GO:0003677">
    <property type="term" value="F:DNA binding"/>
    <property type="evidence" value="ECO:0007669"/>
    <property type="project" value="UniProtKB-KW"/>
</dbReference>
<dbReference type="SUPFAM" id="SSF53850">
    <property type="entry name" value="Periplasmic binding protein-like II"/>
    <property type="match status" value="1"/>
</dbReference>
<keyword evidence="2" id="KW-0805">Transcription regulation</keyword>
<dbReference type="GO" id="GO:0005829">
    <property type="term" value="C:cytosol"/>
    <property type="evidence" value="ECO:0007669"/>
    <property type="project" value="TreeGrafter"/>
</dbReference>
<gene>
    <name evidence="6" type="ORF">AS026_35020</name>
</gene>
<evidence type="ECO:0000259" key="5">
    <source>
        <dbReference type="PROSITE" id="PS50931"/>
    </source>
</evidence>
<dbReference type="PANTHER" id="PTHR30419">
    <property type="entry name" value="HTH-TYPE TRANSCRIPTIONAL REGULATOR YBHD"/>
    <property type="match status" value="1"/>
</dbReference>
<evidence type="ECO:0000256" key="3">
    <source>
        <dbReference type="ARBA" id="ARBA00023125"/>
    </source>
</evidence>
<dbReference type="Pfam" id="PF03466">
    <property type="entry name" value="LysR_substrate"/>
    <property type="match status" value="1"/>
</dbReference>
<proteinExistence type="inferred from homology"/>
<keyword evidence="7" id="KW-1185">Reference proteome</keyword>
<evidence type="ECO:0000313" key="7">
    <source>
        <dbReference type="Proteomes" id="UP000068164"/>
    </source>
</evidence>
<dbReference type="Proteomes" id="UP000068164">
    <property type="component" value="Unassembled WGS sequence"/>
</dbReference>
<feature type="domain" description="HTH lysR-type" evidence="5">
    <location>
        <begin position="6"/>
        <end position="63"/>
    </location>
</feature>
<comment type="similarity">
    <text evidence="1">Belongs to the LysR transcriptional regulatory family.</text>
</comment>
<dbReference type="PANTHER" id="PTHR30419:SF8">
    <property type="entry name" value="NITROGEN ASSIMILATION TRANSCRIPTIONAL ACTIVATOR-RELATED"/>
    <property type="match status" value="1"/>
</dbReference>
<dbReference type="InterPro" id="IPR005119">
    <property type="entry name" value="LysR_subst-bd"/>
</dbReference>
<sequence>MGLDGFRLRHLKMLVALSEHGKLGVVAEMFGVSQPALSRTLNELEQMSGHQLFERHNRGLIPTPQGEVIVRHAKMLISEAQRAEYEMVVAAAGQGGSVAFGTIMTPAADYVAPALKRIFQTHPTIDISIAVGSSDVLLEDVLSRRLDFAVCRIPSGMNPLWFDYLPVGQETLRVIVAVDHPLSAKPVVTEDDLRHQSWVLQPHGSFLRQVIDDFIRRHGIVPASVVSTSDALLTMLLILQSQRLGIFAEPVAALLERHGLVKALQIEGDISVPGFGLIKLKERELSASAELVYNVFATTRNL</sequence>
<dbReference type="InterPro" id="IPR000847">
    <property type="entry name" value="LysR_HTH_N"/>
</dbReference>
<keyword evidence="4" id="KW-0804">Transcription</keyword>
<protein>
    <submittedName>
        <fullName evidence="6">Transcriptional regulator</fullName>
    </submittedName>
</protein>
<reference evidence="6 7" key="1">
    <citation type="submission" date="2015-11" db="EMBL/GenBank/DDBJ databases">
        <title>Draft Genome Sequence of the Strain BR 10423 (Rhizobium sp.) isolated from nodules of Mimosa pudica.</title>
        <authorList>
            <person name="Barauna A.C."/>
            <person name="Zilli J.E."/>
            <person name="Simoes-Araujo J.L."/>
            <person name="Reis V.M."/>
            <person name="James E.K."/>
            <person name="Reis F.B.Jr."/>
            <person name="Rouws L.F."/>
            <person name="Passos S.R."/>
            <person name="Gois S.R."/>
        </authorList>
    </citation>
    <scope>NUCLEOTIDE SEQUENCE [LARGE SCALE GENOMIC DNA]</scope>
    <source>
        <strain evidence="6 7">BR10423</strain>
    </source>
</reference>
<evidence type="ECO:0000256" key="2">
    <source>
        <dbReference type="ARBA" id="ARBA00023015"/>
    </source>
</evidence>
<dbReference type="Gene3D" id="1.10.10.10">
    <property type="entry name" value="Winged helix-like DNA-binding domain superfamily/Winged helix DNA-binding domain"/>
    <property type="match status" value="1"/>
</dbReference>
<dbReference type="Pfam" id="PF00126">
    <property type="entry name" value="HTH_1"/>
    <property type="match status" value="1"/>
</dbReference>
<dbReference type="RefSeq" id="WP_025658411.1">
    <property type="nucleotide sequence ID" value="NZ_JBBNAS010000646.1"/>
</dbReference>
<dbReference type="GO" id="GO:0003700">
    <property type="term" value="F:DNA-binding transcription factor activity"/>
    <property type="evidence" value="ECO:0007669"/>
    <property type="project" value="InterPro"/>
</dbReference>
<comment type="caution">
    <text evidence="6">The sequence shown here is derived from an EMBL/GenBank/DDBJ whole genome shotgun (WGS) entry which is preliminary data.</text>
</comment>
<dbReference type="AlphaFoldDB" id="A0A109JW05"/>
<dbReference type="PROSITE" id="PS50931">
    <property type="entry name" value="HTH_LYSR"/>
    <property type="match status" value="1"/>
</dbReference>
<dbReference type="EMBL" id="LNCD01000042">
    <property type="protein sequence ID" value="KWV56139.1"/>
    <property type="molecule type" value="Genomic_DNA"/>
</dbReference>
<dbReference type="OrthoDB" id="7809623at2"/>
<dbReference type="Gene3D" id="3.40.190.290">
    <property type="match status" value="1"/>
</dbReference>
<accession>A0A109JW05</accession>
<organism evidence="6 7">
    <name type="scientific">Rhizobium altiplani</name>
    <dbReference type="NCBI Taxonomy" id="1864509"/>
    <lineage>
        <taxon>Bacteria</taxon>
        <taxon>Pseudomonadati</taxon>
        <taxon>Pseudomonadota</taxon>
        <taxon>Alphaproteobacteria</taxon>
        <taxon>Hyphomicrobiales</taxon>
        <taxon>Rhizobiaceae</taxon>
        <taxon>Rhizobium/Agrobacterium group</taxon>
        <taxon>Rhizobium</taxon>
    </lineage>
</organism>
<dbReference type="InterPro" id="IPR036390">
    <property type="entry name" value="WH_DNA-bd_sf"/>
</dbReference>